<dbReference type="InterPro" id="IPR036881">
    <property type="entry name" value="Glyco_hydro_3_C_sf"/>
</dbReference>
<gene>
    <name evidence="7" type="primary">Bgl</name>
    <name evidence="8" type="ORF">HGUI_02084</name>
</gene>
<keyword evidence="5 7" id="KW-0326">Glycosidase</keyword>
<evidence type="ECO:0000259" key="6">
    <source>
        <dbReference type="PROSITE" id="PS51820"/>
    </source>
</evidence>
<dbReference type="SUPFAM" id="SSF52279">
    <property type="entry name" value="Beta-D-glucan exohydrolase, C-terminal domain"/>
    <property type="match status" value="1"/>
</dbReference>
<dbReference type="Gene3D" id="3.40.50.1700">
    <property type="entry name" value="Glycoside hydrolase family 3 C-terminal domain"/>
    <property type="match status" value="1"/>
</dbReference>
<dbReference type="Pfam" id="PF00933">
    <property type="entry name" value="Glyco_hydro_3"/>
    <property type="match status" value="1"/>
</dbReference>
<reference evidence="8" key="1">
    <citation type="submission" date="2016-11" db="EMBL/GenBank/DDBJ databases">
        <authorList>
            <person name="Jaros S."/>
            <person name="Januszkiewicz K."/>
            <person name="Wedrychowicz H."/>
        </authorList>
    </citation>
    <scope>NUCLEOTIDE SEQUENCE [LARGE SCALE GENOMIC DNA]</scope>
</reference>
<comment type="catalytic activity">
    <reaction evidence="1">
        <text>Hydrolysis of terminal, non-reducing beta-D-glucosyl residues with release of beta-D-glucose.</text>
        <dbReference type="EC" id="3.2.1.21"/>
    </reaction>
</comment>
<evidence type="ECO:0000256" key="4">
    <source>
        <dbReference type="ARBA" id="ARBA00022801"/>
    </source>
</evidence>
<dbReference type="PANTHER" id="PTHR42715">
    <property type="entry name" value="BETA-GLUCOSIDASE"/>
    <property type="match status" value="1"/>
</dbReference>
<feature type="domain" description="PA14" evidence="6">
    <location>
        <begin position="411"/>
        <end position="573"/>
    </location>
</feature>
<dbReference type="SUPFAM" id="SSF51445">
    <property type="entry name" value="(Trans)glycosidases"/>
    <property type="match status" value="1"/>
</dbReference>
<dbReference type="SMART" id="SM01217">
    <property type="entry name" value="Fn3_like"/>
    <property type="match status" value="1"/>
</dbReference>
<organism evidence="8 9">
    <name type="scientific">Hanseniaspora guilliermondii</name>
    <dbReference type="NCBI Taxonomy" id="56406"/>
    <lineage>
        <taxon>Eukaryota</taxon>
        <taxon>Fungi</taxon>
        <taxon>Dikarya</taxon>
        <taxon>Ascomycota</taxon>
        <taxon>Saccharomycotina</taxon>
        <taxon>Saccharomycetes</taxon>
        <taxon>Saccharomycodales</taxon>
        <taxon>Saccharomycodaceae</taxon>
        <taxon>Hanseniaspora</taxon>
    </lineage>
</organism>
<dbReference type="InterPro" id="IPR011658">
    <property type="entry name" value="PA14_dom"/>
</dbReference>
<dbReference type="OrthoDB" id="47059at2759"/>
<dbReference type="EC" id="3.2.1.21" evidence="3"/>
<dbReference type="FunFam" id="2.60.40.10:FF:000495">
    <property type="entry name" value="Periplasmic beta-glucosidase"/>
    <property type="match status" value="1"/>
</dbReference>
<evidence type="ECO:0000256" key="5">
    <source>
        <dbReference type="ARBA" id="ARBA00023295"/>
    </source>
</evidence>
<evidence type="ECO:0000313" key="8">
    <source>
        <dbReference type="EMBL" id="SGZ39884.1"/>
    </source>
</evidence>
<evidence type="ECO:0000313" key="9">
    <source>
        <dbReference type="Proteomes" id="UP000183365"/>
    </source>
</evidence>
<keyword evidence="4 7" id="KW-0378">Hydrolase</keyword>
<sequence length="850" mass="95079">MTSTFDPEYLLTQLTLDEKIQLLTAKDYWHTVPIPRLNIPSIKVTDGPCGSRGSKSFNSTKTAAFPCGTALGSLFDKRRLFEIGQAMAVEAEHKSAKVILGPTTNIQRSPLGGRGFESISEDPVLSGLAAAELVNGIQSSGKVMATMKHFVCNDMEIDRFAYDVLVTDRALREIYLEPFRLAVKHSNPMFFMTAYNKVQGVHCSTSSKNIKEILHNEWKSRALVMSDWYGSSHPMESIKAGLDFDFPGPEKFRSVEIIRHLLFSKAETRDGSIFTEHDIDVRVLKILNMIKYFVDVYGTTDFSFDEDTKNNTHGTSQFLRQIAAESIVLLKNEDSILPLKPSDADDLCIIGPNAKAKCHTGGGSASLNAYYVVSPYEGILNVTQKQTLPYSKGCDAHKTLSNFIENCHTEDGQRGLSVKFYQRENYKESGESPFKVEVVDRSFNKMSDLRDPHIDVNEKLFYCDWEGFYTCQDGDGVYELGCQVAGTALVYLDDKLVIDNKHGQVRGDFSYKAGTIEKKTLVEMKDGQTYKVRVDFGSIRTSELEMVSGSTFGALQLGINKVIDPVEEIQYAVSLAKKHKNCIVVIGLNGEYETEGDDRPHMDLPGLTDKLVLEVLKANPNAIVVNQSGTPVTVPWIDQCKVFLQAYYGGNELGNAIADVIFGNVNPGGKLSLSWPKKNEDNPAYLNFTSHLGRVVYGEDIYVGYKFYDHTKRQTEFPFGFGLSYTTFELSGLKTSLKGNDLFLEVTVKNTGALDGSEVVQVYTSRVEESPVPRVPKELKEFEKCHLSANEETVVKFTLSVKDSFSYFDEIRNQWHLEKGKYCVLVGNSSTYLPLEKNITIDDDYYWSGL</sequence>
<dbReference type="Proteomes" id="UP000183365">
    <property type="component" value="Unassembled WGS sequence"/>
</dbReference>
<dbReference type="VEuPathDB" id="FungiDB:HGUI_02084"/>
<dbReference type="GO" id="GO:0008422">
    <property type="term" value="F:beta-glucosidase activity"/>
    <property type="evidence" value="ECO:0007669"/>
    <property type="project" value="UniProtKB-EC"/>
</dbReference>
<dbReference type="InterPro" id="IPR036962">
    <property type="entry name" value="Glyco_hydro_3_N_sf"/>
</dbReference>
<dbReference type="Pfam" id="PF07691">
    <property type="entry name" value="PA14"/>
    <property type="match status" value="1"/>
</dbReference>
<comment type="similarity">
    <text evidence="2">Belongs to the glycosyl hydrolase 3 family.</text>
</comment>
<evidence type="ECO:0000313" key="7">
    <source>
        <dbReference type="EMBL" id="AYD37768.1"/>
    </source>
</evidence>
<dbReference type="InterPro" id="IPR026891">
    <property type="entry name" value="Fn3-like"/>
</dbReference>
<accession>A0A1L0B240</accession>
<dbReference type="EMBL" id="FQNF01000033">
    <property type="protein sequence ID" value="SGZ39884.1"/>
    <property type="molecule type" value="Genomic_DNA"/>
</dbReference>
<dbReference type="InterPro" id="IPR013783">
    <property type="entry name" value="Ig-like_fold"/>
</dbReference>
<dbReference type="PANTHER" id="PTHR42715:SF27">
    <property type="entry name" value="BETA-GLUCOSIDASE-RELATED"/>
    <property type="match status" value="1"/>
</dbReference>
<dbReference type="Pfam" id="PF01915">
    <property type="entry name" value="Glyco_hydro_3_C"/>
    <property type="match status" value="1"/>
</dbReference>
<dbReference type="GO" id="GO:0009251">
    <property type="term" value="P:glucan catabolic process"/>
    <property type="evidence" value="ECO:0007669"/>
    <property type="project" value="TreeGrafter"/>
</dbReference>
<dbReference type="EMBL" id="MG602667">
    <property type="protein sequence ID" value="AYD37768.1"/>
    <property type="molecule type" value="Genomic_DNA"/>
</dbReference>
<keyword evidence="9" id="KW-1185">Reference proteome</keyword>
<dbReference type="Gene3D" id="3.20.20.300">
    <property type="entry name" value="Glycoside hydrolase, family 3, N-terminal domain"/>
    <property type="match status" value="1"/>
</dbReference>
<protein>
    <recommendedName>
        <fullName evidence="3">beta-glucosidase</fullName>
        <ecNumber evidence="3">3.2.1.21</ecNumber>
    </recommendedName>
</protein>
<evidence type="ECO:0000256" key="3">
    <source>
        <dbReference type="ARBA" id="ARBA00012744"/>
    </source>
</evidence>
<dbReference type="InterPro" id="IPR037524">
    <property type="entry name" value="PA14/GLEYA"/>
</dbReference>
<dbReference type="InterPro" id="IPR017853">
    <property type="entry name" value="GH"/>
</dbReference>
<proteinExistence type="inferred from homology"/>
<evidence type="ECO:0000256" key="2">
    <source>
        <dbReference type="ARBA" id="ARBA00005336"/>
    </source>
</evidence>
<reference evidence="7" key="3">
    <citation type="journal article" date="2018" name="Process Biochem.">
        <title>Cellobiose fermentation by Saccharomyces cerevisiae: Comparative analysis of intra versus extracellular sugar hydrolysis.</title>
        <authorList>
            <person name="Casa-Villegas M."/>
            <person name="Polaina J."/>
            <person name="Marin-Navarro J."/>
        </authorList>
    </citation>
    <scope>NUCLEOTIDE SEQUENCE</scope>
</reference>
<dbReference type="SMART" id="SM00758">
    <property type="entry name" value="PA14"/>
    <property type="match status" value="1"/>
</dbReference>
<dbReference type="Pfam" id="PF14310">
    <property type="entry name" value="Fn3-like"/>
    <property type="match status" value="1"/>
</dbReference>
<dbReference type="Gene3D" id="2.60.120.260">
    <property type="entry name" value="Galactose-binding domain-like"/>
    <property type="match status" value="1"/>
</dbReference>
<name>A0A1L0B240_9ASCO</name>
<dbReference type="Gene3D" id="2.60.40.10">
    <property type="entry name" value="Immunoglobulins"/>
    <property type="match status" value="1"/>
</dbReference>
<dbReference type="InterPro" id="IPR001764">
    <property type="entry name" value="Glyco_hydro_3_N"/>
</dbReference>
<evidence type="ECO:0000256" key="1">
    <source>
        <dbReference type="ARBA" id="ARBA00000448"/>
    </source>
</evidence>
<reference evidence="9" key="2">
    <citation type="submission" date="2016-11" db="EMBL/GenBank/DDBJ databases">
        <authorList>
            <person name="Guldener U."/>
        </authorList>
    </citation>
    <scope>NUCLEOTIDE SEQUENCE [LARGE SCALE GENOMIC DNA]</scope>
</reference>
<dbReference type="InterPro" id="IPR050288">
    <property type="entry name" value="Cellulose_deg_GH3"/>
</dbReference>
<dbReference type="AlphaFoldDB" id="A0A1L0B240"/>
<dbReference type="PRINTS" id="PR00133">
    <property type="entry name" value="GLHYDRLASE3"/>
</dbReference>
<dbReference type="PROSITE" id="PS51820">
    <property type="entry name" value="PA14"/>
    <property type="match status" value="1"/>
</dbReference>
<dbReference type="InterPro" id="IPR002772">
    <property type="entry name" value="Glyco_hydro_3_C"/>
</dbReference>